<keyword evidence="2" id="KW-0732">Signal</keyword>
<dbReference type="Proteomes" id="UP000243900">
    <property type="component" value="Unassembled WGS sequence"/>
</dbReference>
<gene>
    <name evidence="3" type="ORF">C5O18_10145</name>
</gene>
<evidence type="ECO:0000256" key="1">
    <source>
        <dbReference type="ARBA" id="ARBA00010634"/>
    </source>
</evidence>
<dbReference type="AlphaFoldDB" id="A0A2P6AQ69"/>
<organism evidence="3 4">
    <name type="scientific">Amnimonas aquatica</name>
    <dbReference type="NCBI Taxonomy" id="2094561"/>
    <lineage>
        <taxon>Bacteria</taxon>
        <taxon>Pseudomonadati</taxon>
        <taxon>Pseudomonadota</taxon>
        <taxon>Gammaproteobacteria</taxon>
        <taxon>Moraxellales</taxon>
        <taxon>Moraxellaceae</taxon>
        <taxon>Amnimonas</taxon>
    </lineage>
</organism>
<dbReference type="InterPro" id="IPR007428">
    <property type="entry name" value="MlaA"/>
</dbReference>
<evidence type="ECO:0000313" key="4">
    <source>
        <dbReference type="Proteomes" id="UP000243900"/>
    </source>
</evidence>
<dbReference type="OrthoDB" id="9785326at2"/>
<comment type="caution">
    <text evidence="3">The sequence shown here is derived from an EMBL/GenBank/DDBJ whole genome shotgun (WGS) entry which is preliminary data.</text>
</comment>
<protein>
    <submittedName>
        <fullName evidence="3">ABC transporter</fullName>
    </submittedName>
</protein>
<sequence>QRVDEKVVMPVIRGYRFVTPRVVRQGVNNFWDNFTDVGNLANSLLQLKPKRSLQTTGRLLVNTTVGVLGLWDPATRIGLQRQDEDFGQTLGHYGVPAGPYVMLPGLGPSSARDAGGRLVDWVGMDQINYINISRNSSEYPALLALRLINARDATPFSFGQLNSPFEYEKLRYIFTQARVLQVRD</sequence>
<dbReference type="PANTHER" id="PTHR30035:SF3">
    <property type="entry name" value="INTERMEMBRANE PHOSPHOLIPID TRANSPORT SYSTEM LIPOPROTEIN MLAA"/>
    <property type="match status" value="1"/>
</dbReference>
<dbReference type="PANTHER" id="PTHR30035">
    <property type="entry name" value="LIPOPROTEIN VACJ-RELATED"/>
    <property type="match status" value="1"/>
</dbReference>
<dbReference type="RefSeq" id="WP_105193501.1">
    <property type="nucleotide sequence ID" value="NZ_PTQZ01000377.1"/>
</dbReference>
<evidence type="ECO:0000313" key="3">
    <source>
        <dbReference type="EMBL" id="PQA26809.1"/>
    </source>
</evidence>
<reference evidence="4" key="1">
    <citation type="submission" date="2018-02" db="EMBL/GenBank/DDBJ databases">
        <title>Genome sequencing of Solimonas sp. HR-BB.</title>
        <authorList>
            <person name="Lee Y."/>
            <person name="Jeon C.O."/>
        </authorList>
    </citation>
    <scope>NUCLEOTIDE SEQUENCE [LARGE SCALE GENOMIC DNA]</scope>
    <source>
        <strain evidence="4">HR-E</strain>
    </source>
</reference>
<dbReference type="EMBL" id="PTQZ01000377">
    <property type="protein sequence ID" value="PQA26809.1"/>
    <property type="molecule type" value="Genomic_DNA"/>
</dbReference>
<evidence type="ECO:0000256" key="2">
    <source>
        <dbReference type="ARBA" id="ARBA00022729"/>
    </source>
</evidence>
<dbReference type="Pfam" id="PF04333">
    <property type="entry name" value="MlaA"/>
    <property type="match status" value="1"/>
</dbReference>
<proteinExistence type="inferred from homology"/>
<accession>A0A2P6AQ69</accession>
<dbReference type="GO" id="GO:0120010">
    <property type="term" value="P:intermembrane phospholipid transfer"/>
    <property type="evidence" value="ECO:0007669"/>
    <property type="project" value="TreeGrafter"/>
</dbReference>
<name>A0A2P6AQ69_9GAMM</name>
<comment type="similarity">
    <text evidence="1">Belongs to the MlaA family.</text>
</comment>
<feature type="non-terminal residue" evidence="3">
    <location>
        <position position="1"/>
    </location>
</feature>
<keyword evidence="4" id="KW-1185">Reference proteome</keyword>
<dbReference type="PRINTS" id="PR01805">
    <property type="entry name" value="VACJLIPOPROT"/>
</dbReference>
<dbReference type="GO" id="GO:0016020">
    <property type="term" value="C:membrane"/>
    <property type="evidence" value="ECO:0007669"/>
    <property type="project" value="InterPro"/>
</dbReference>